<accession>A0ABW3TVS2</accession>
<sequence length="166" mass="18074">MSTSETITRVYREAVATYGLAGVNRLEAEESAIATLMVEVRAGRLDIDMEAALRAQLRKADESDGRSADGMLRRIAAGDQPLTLSDFDVVVTLGGGLRKTWGMLDPDVDLSAMNEIRYKNYRAARDAFHEFNSNVLAVKSMCSGYGTMLDAFEDGAFIPEVKGNVA</sequence>
<reference evidence="2" key="1">
    <citation type="journal article" date="2019" name="Int. J. Syst. Evol. Microbiol.">
        <title>The Global Catalogue of Microorganisms (GCM) 10K type strain sequencing project: providing services to taxonomists for standard genome sequencing and annotation.</title>
        <authorList>
            <consortium name="The Broad Institute Genomics Platform"/>
            <consortium name="The Broad Institute Genome Sequencing Center for Infectious Disease"/>
            <person name="Wu L."/>
            <person name="Ma J."/>
        </authorList>
    </citation>
    <scope>NUCLEOTIDE SEQUENCE [LARGE SCALE GENOMIC DNA]</scope>
    <source>
        <strain evidence="2">CCUG 50213</strain>
    </source>
</reference>
<dbReference type="Proteomes" id="UP001597181">
    <property type="component" value="Unassembled WGS sequence"/>
</dbReference>
<gene>
    <name evidence="1" type="ORF">ACFQ3U_16390</name>
</gene>
<dbReference type="RefSeq" id="WP_382403310.1">
    <property type="nucleotide sequence ID" value="NZ_JBHTLY010000016.1"/>
</dbReference>
<proteinExistence type="predicted"/>
<comment type="caution">
    <text evidence="1">The sequence shown here is derived from an EMBL/GenBank/DDBJ whole genome shotgun (WGS) entry which is preliminary data.</text>
</comment>
<protein>
    <submittedName>
        <fullName evidence="1">Uncharacterized protein</fullName>
    </submittedName>
</protein>
<evidence type="ECO:0000313" key="1">
    <source>
        <dbReference type="EMBL" id="MFD1203472.1"/>
    </source>
</evidence>
<dbReference type="EMBL" id="JBHTLY010000016">
    <property type="protein sequence ID" value="MFD1203472.1"/>
    <property type="molecule type" value="Genomic_DNA"/>
</dbReference>
<organism evidence="1 2">
    <name type="scientific">Leucobacter albus</name>
    <dbReference type="NCBI Taxonomy" id="272210"/>
    <lineage>
        <taxon>Bacteria</taxon>
        <taxon>Bacillati</taxon>
        <taxon>Actinomycetota</taxon>
        <taxon>Actinomycetes</taxon>
        <taxon>Micrococcales</taxon>
        <taxon>Microbacteriaceae</taxon>
        <taxon>Leucobacter</taxon>
    </lineage>
</organism>
<keyword evidence="2" id="KW-1185">Reference proteome</keyword>
<name>A0ABW3TVS2_9MICO</name>
<evidence type="ECO:0000313" key="2">
    <source>
        <dbReference type="Proteomes" id="UP001597181"/>
    </source>
</evidence>